<feature type="region of interest" description="Disordered" evidence="1">
    <location>
        <begin position="1"/>
        <end position="72"/>
    </location>
</feature>
<comment type="caution">
    <text evidence="2">The sequence shown here is derived from an EMBL/GenBank/DDBJ whole genome shotgun (WGS) entry which is preliminary data.</text>
</comment>
<dbReference type="OrthoDB" id="4966at2759"/>
<protein>
    <submittedName>
        <fullName evidence="2">Uncharacterized protein</fullName>
    </submittedName>
</protein>
<name>A0A9P4TL43_CURKU</name>
<evidence type="ECO:0000313" key="3">
    <source>
        <dbReference type="Proteomes" id="UP000801428"/>
    </source>
</evidence>
<organism evidence="2 3">
    <name type="scientific">Curvularia kusanoi</name>
    <name type="common">Cochliobolus kusanoi</name>
    <dbReference type="NCBI Taxonomy" id="90978"/>
    <lineage>
        <taxon>Eukaryota</taxon>
        <taxon>Fungi</taxon>
        <taxon>Dikarya</taxon>
        <taxon>Ascomycota</taxon>
        <taxon>Pezizomycotina</taxon>
        <taxon>Dothideomycetes</taxon>
        <taxon>Pleosporomycetidae</taxon>
        <taxon>Pleosporales</taxon>
        <taxon>Pleosporineae</taxon>
        <taxon>Pleosporaceae</taxon>
        <taxon>Curvularia</taxon>
    </lineage>
</organism>
<dbReference type="EMBL" id="SWKU01000002">
    <property type="protein sequence ID" value="KAF3009657.1"/>
    <property type="molecule type" value="Genomic_DNA"/>
</dbReference>
<sequence>MSSPHGQKRTADEFAPPSNTFNLTTTDPNTPRIIRRHQHRRRNIATATWGPELPPPPARLQSFSSSNLSTSSRTRPFNIYKSLLRHPHLFFQFAVRLPLPTILSLYAIDKEFHYRLNKYSVGLIHEYALYHAPLAAPIFAWRLHPQLCISDPMLRPMDGREWLARDVPGFRWVGMVLSRQRIVNGVLSSFAREGLRVPRGAFEALCKLWCLMECPSTELREAFLRDKKVWRDEDLVLVQLVAVKLDMRFEDPVLGNGIAELGRLLLAQRGLGLLHKVLKGKVRFEYDDVTDLVVRTYLTEDLDTEMHPWLEDEIENGIPEEEWGILSREGWDMDGERMDSALEMVIMEGMRRSLGVHRWYLDFVLYGFVDEGGENVATPRLRRRQGVSEVIEMGWPKQHVREDALRRLKAMTVHEGVDTMDIDT</sequence>
<evidence type="ECO:0000256" key="1">
    <source>
        <dbReference type="SAM" id="MobiDB-lite"/>
    </source>
</evidence>
<feature type="compositionally biased region" description="Polar residues" evidence="1">
    <location>
        <begin position="17"/>
        <end position="29"/>
    </location>
</feature>
<dbReference type="AlphaFoldDB" id="A0A9P4TL43"/>
<feature type="compositionally biased region" description="Basic residues" evidence="1">
    <location>
        <begin position="33"/>
        <end position="43"/>
    </location>
</feature>
<accession>A0A9P4TL43</accession>
<reference evidence="2" key="1">
    <citation type="submission" date="2019-04" db="EMBL/GenBank/DDBJ databases">
        <title>Sequencing of skin fungus with MAO and IRED activity.</title>
        <authorList>
            <person name="Marsaioli A.J."/>
            <person name="Bonatto J.M.C."/>
            <person name="Reis Junior O."/>
        </authorList>
    </citation>
    <scope>NUCLEOTIDE SEQUENCE</scope>
    <source>
        <strain evidence="2">30M1</strain>
    </source>
</reference>
<dbReference type="Proteomes" id="UP000801428">
    <property type="component" value="Unassembled WGS sequence"/>
</dbReference>
<proteinExistence type="predicted"/>
<feature type="compositionally biased region" description="Low complexity" evidence="1">
    <location>
        <begin position="62"/>
        <end position="72"/>
    </location>
</feature>
<keyword evidence="3" id="KW-1185">Reference proteome</keyword>
<gene>
    <name evidence="2" type="ORF">E8E13_007896</name>
</gene>
<evidence type="ECO:0000313" key="2">
    <source>
        <dbReference type="EMBL" id="KAF3009657.1"/>
    </source>
</evidence>